<name>A0A086ZFB7_9BIFI</name>
<dbReference type="AlphaFoldDB" id="A0A086ZFB7"/>
<sequence length="84" mass="9108">MKTWLREQGISYRRLAVMLGQSGSSICLKVNGHVDWQADDLLKLYALFGLSSDFVLGISSLMETRAMHPAGSAFRSLDTGGGTS</sequence>
<reference evidence="1 2" key="1">
    <citation type="submission" date="2014-03" db="EMBL/GenBank/DDBJ databases">
        <title>Genomics of Bifidobacteria.</title>
        <authorList>
            <person name="Ventura M."/>
            <person name="Milani C."/>
            <person name="Lugli G.A."/>
        </authorList>
    </citation>
    <scope>NUCLEOTIDE SEQUENCE [LARGE SCALE GENOMIC DNA]</scope>
    <source>
        <strain evidence="1 2">LMG 10736</strain>
    </source>
</reference>
<accession>A0A086ZFB7</accession>
<dbReference type="EMBL" id="JGYQ01000018">
    <property type="protein sequence ID" value="KFI45217.1"/>
    <property type="molecule type" value="Genomic_DNA"/>
</dbReference>
<gene>
    <name evidence="1" type="ORF">BBOU_1683</name>
</gene>
<protein>
    <submittedName>
        <fullName evidence="1">Putative transcriptional regulator Xre</fullName>
    </submittedName>
</protein>
<evidence type="ECO:0000313" key="2">
    <source>
        <dbReference type="Proteomes" id="UP000029093"/>
    </source>
</evidence>
<dbReference type="GO" id="GO:0003677">
    <property type="term" value="F:DNA binding"/>
    <property type="evidence" value="ECO:0007669"/>
    <property type="project" value="InterPro"/>
</dbReference>
<organism evidence="1 2">
    <name type="scientific">Bifidobacterium boum</name>
    <dbReference type="NCBI Taxonomy" id="78343"/>
    <lineage>
        <taxon>Bacteria</taxon>
        <taxon>Bacillati</taxon>
        <taxon>Actinomycetota</taxon>
        <taxon>Actinomycetes</taxon>
        <taxon>Bifidobacteriales</taxon>
        <taxon>Bifidobacteriaceae</taxon>
        <taxon>Bifidobacterium</taxon>
    </lineage>
</organism>
<dbReference type="InterPro" id="IPR010982">
    <property type="entry name" value="Lambda_DNA-bd_dom_sf"/>
</dbReference>
<evidence type="ECO:0000313" key="1">
    <source>
        <dbReference type="EMBL" id="KFI45217.1"/>
    </source>
</evidence>
<comment type="caution">
    <text evidence="1">The sequence shown here is derived from an EMBL/GenBank/DDBJ whole genome shotgun (WGS) entry which is preliminary data.</text>
</comment>
<dbReference type="RefSeq" id="WP_238552183.1">
    <property type="nucleotide sequence ID" value="NZ_JBQKGB010000005.1"/>
</dbReference>
<dbReference type="GeneID" id="303204780"/>
<dbReference type="SUPFAM" id="SSF47413">
    <property type="entry name" value="lambda repressor-like DNA-binding domains"/>
    <property type="match status" value="1"/>
</dbReference>
<dbReference type="Proteomes" id="UP000029093">
    <property type="component" value="Unassembled WGS sequence"/>
</dbReference>
<keyword evidence="2" id="KW-1185">Reference proteome</keyword>
<proteinExistence type="predicted"/>